<keyword evidence="2" id="KW-1185">Reference proteome</keyword>
<name>A0A1C3N6S9_9ACTN</name>
<dbReference type="PATRIC" id="fig|307121.4.peg.3916"/>
<gene>
    <name evidence="1" type="ORF">GA0070620_3835</name>
</gene>
<sequence length="207" mass="22438">MSGERHANPETYSVPLSPAERSIFEQAARLLDKRDGRRSRPAVHSALMRLLSTSREASPGDTGEIDVAWNLVDSLEGLGPDPRLIAMTETVLQQRRFGPVIVVTGSLRAEVEYVRDHLAAQGVRTEPLTLHEVPEARAATSGDSPSPVIVATRNGLETNESLLQDATLVYFTTPRSNTDDAWLLSALHTGAVRAAIIPIEKPSAEAQ</sequence>
<reference evidence="2" key="1">
    <citation type="submission" date="2016-06" db="EMBL/GenBank/DDBJ databases">
        <authorList>
            <person name="Varghese N."/>
            <person name="Submissions Spin"/>
        </authorList>
    </citation>
    <scope>NUCLEOTIDE SEQUENCE [LARGE SCALE GENOMIC DNA]</scope>
    <source>
        <strain evidence="2">DSM 45344</strain>
    </source>
</reference>
<protein>
    <submittedName>
        <fullName evidence="1">Uncharacterized protein</fullName>
    </submittedName>
</protein>
<accession>A0A1C3N6S9</accession>
<dbReference type="AlphaFoldDB" id="A0A1C3N6S9"/>
<proteinExistence type="predicted"/>
<dbReference type="EMBL" id="LT598496">
    <property type="protein sequence ID" value="SBV28295.1"/>
    <property type="molecule type" value="Genomic_DNA"/>
</dbReference>
<organism evidence="1 2">
    <name type="scientific">Micromonospora krabiensis</name>
    <dbReference type="NCBI Taxonomy" id="307121"/>
    <lineage>
        <taxon>Bacteria</taxon>
        <taxon>Bacillati</taxon>
        <taxon>Actinomycetota</taxon>
        <taxon>Actinomycetes</taxon>
        <taxon>Micromonosporales</taxon>
        <taxon>Micromonosporaceae</taxon>
        <taxon>Micromonospora</taxon>
    </lineage>
</organism>
<evidence type="ECO:0000313" key="1">
    <source>
        <dbReference type="EMBL" id="SBV28295.1"/>
    </source>
</evidence>
<evidence type="ECO:0000313" key="2">
    <source>
        <dbReference type="Proteomes" id="UP000199393"/>
    </source>
</evidence>
<dbReference type="Proteomes" id="UP000199393">
    <property type="component" value="Chromosome I"/>
</dbReference>